<dbReference type="OrthoDB" id="145984at2157"/>
<dbReference type="InterPro" id="IPR032710">
    <property type="entry name" value="NTF2-like_dom_sf"/>
</dbReference>
<reference evidence="3" key="1">
    <citation type="submission" date="2017-01" db="EMBL/GenBank/DDBJ databases">
        <authorList>
            <person name="Varghese N."/>
            <person name="Submissions S."/>
        </authorList>
    </citation>
    <scope>NUCLEOTIDE SEQUENCE [LARGE SCALE GENOMIC DNA]</scope>
    <source>
        <strain evidence="3">CGMCC 1.7737</strain>
    </source>
</reference>
<gene>
    <name evidence="2" type="ORF">SAMN05421858_0890</name>
</gene>
<dbReference type="GO" id="GO:0016853">
    <property type="term" value="F:isomerase activity"/>
    <property type="evidence" value="ECO:0007669"/>
    <property type="project" value="UniProtKB-KW"/>
</dbReference>
<dbReference type="EMBL" id="FTNO01000001">
    <property type="protein sequence ID" value="SIQ94268.1"/>
    <property type="molecule type" value="Genomic_DNA"/>
</dbReference>
<organism evidence="2 3">
    <name type="scientific">Haladaptatus litoreus</name>
    <dbReference type="NCBI Taxonomy" id="553468"/>
    <lineage>
        <taxon>Archaea</taxon>
        <taxon>Methanobacteriati</taxon>
        <taxon>Methanobacteriota</taxon>
        <taxon>Stenosarchaea group</taxon>
        <taxon>Halobacteria</taxon>
        <taxon>Halobacteriales</taxon>
        <taxon>Haladaptataceae</taxon>
        <taxon>Haladaptatus</taxon>
    </lineage>
</organism>
<evidence type="ECO:0000313" key="3">
    <source>
        <dbReference type="Proteomes" id="UP000186914"/>
    </source>
</evidence>
<keyword evidence="2" id="KW-0413">Isomerase</keyword>
<dbReference type="Proteomes" id="UP000186914">
    <property type="component" value="Unassembled WGS sequence"/>
</dbReference>
<keyword evidence="3" id="KW-1185">Reference proteome</keyword>
<dbReference type="AlphaFoldDB" id="A0A1N6WW62"/>
<dbReference type="Pfam" id="PF12680">
    <property type="entry name" value="SnoaL_2"/>
    <property type="match status" value="1"/>
</dbReference>
<dbReference type="SUPFAM" id="SSF54427">
    <property type="entry name" value="NTF2-like"/>
    <property type="match status" value="1"/>
</dbReference>
<accession>A0A1N6WW62</accession>
<proteinExistence type="predicted"/>
<dbReference type="Gene3D" id="3.10.450.50">
    <property type="match status" value="1"/>
</dbReference>
<sequence>MEPTVDPDAVRSYYDYIDAEAYEDVFSLFANDIVYERPGQSPLSGIAEFREFYLDGRPLEDGEHEIEQLIIGEDTVAVRGRFSGVQDGERVSFGFSDFHRFDSESKITERTTYTDRDTV</sequence>
<protein>
    <submittedName>
        <fullName evidence="2">Ketosteroid isomerase-related protein</fullName>
    </submittedName>
</protein>
<name>A0A1N6WW62_9EURY</name>
<evidence type="ECO:0000259" key="1">
    <source>
        <dbReference type="Pfam" id="PF12680"/>
    </source>
</evidence>
<dbReference type="InterPro" id="IPR037401">
    <property type="entry name" value="SnoaL-like"/>
</dbReference>
<evidence type="ECO:0000313" key="2">
    <source>
        <dbReference type="EMBL" id="SIQ94268.1"/>
    </source>
</evidence>
<feature type="domain" description="SnoaL-like" evidence="1">
    <location>
        <begin position="10"/>
        <end position="109"/>
    </location>
</feature>
<dbReference type="RefSeq" id="WP_076428292.1">
    <property type="nucleotide sequence ID" value="NZ_FTNO01000001.1"/>
</dbReference>